<sequence>MKNAMRITSTIMLLGALTGCVAYGDGYGGYGGGGYHRSGSSVPRAICRLQGNAGSGTRTALPASNHHLVPAISCATRYRLARG</sequence>
<dbReference type="EMBL" id="MAJD01000001">
    <property type="protein sequence ID" value="OBX37013.1"/>
    <property type="molecule type" value="Genomic_DNA"/>
</dbReference>
<accession>A0A1B8P489</accession>
<proteinExistence type="predicted"/>
<comment type="caution">
    <text evidence="1">The sequence shown here is derived from an EMBL/GenBank/DDBJ whole genome shotgun (WGS) entry which is preliminary data.</text>
</comment>
<evidence type="ECO:0000313" key="1">
    <source>
        <dbReference type="EMBL" id="OBX37013.1"/>
    </source>
</evidence>
<evidence type="ECO:0000313" key="2">
    <source>
        <dbReference type="Proteomes" id="UP000092504"/>
    </source>
</evidence>
<dbReference type="AlphaFoldDB" id="A0A1B8P489"/>
<protein>
    <recommendedName>
        <fullName evidence="3">Lipoprotein</fullName>
    </recommendedName>
</protein>
<organism evidence="1 2">
    <name type="scientific">Halomonas elongata</name>
    <dbReference type="NCBI Taxonomy" id="2746"/>
    <lineage>
        <taxon>Bacteria</taxon>
        <taxon>Pseudomonadati</taxon>
        <taxon>Pseudomonadota</taxon>
        <taxon>Gammaproteobacteria</taxon>
        <taxon>Oceanospirillales</taxon>
        <taxon>Halomonadaceae</taxon>
        <taxon>Halomonas</taxon>
    </lineage>
</organism>
<dbReference type="Proteomes" id="UP000092504">
    <property type="component" value="Unassembled WGS sequence"/>
</dbReference>
<name>A0A1B8P489_HALEL</name>
<gene>
    <name evidence="1" type="ORF">A8U91_01361</name>
</gene>
<reference evidence="1 2" key="1">
    <citation type="submission" date="2016-06" db="EMBL/GenBank/DDBJ databases">
        <title>Genome sequence of halotolerant plant growth promoting strain of Halomonas elongata HEK1 isolated from salterns of Rann of Kutch, Gujarat, India.</title>
        <authorList>
            <person name="Gaba S."/>
            <person name="Singh R.N."/>
            <person name="Abrol S."/>
            <person name="Kaushik R."/>
            <person name="Saxena A.K."/>
        </authorList>
    </citation>
    <scope>NUCLEOTIDE SEQUENCE [LARGE SCALE GENOMIC DNA]</scope>
    <source>
        <strain evidence="1 2">HEK1</strain>
    </source>
</reference>
<dbReference type="PROSITE" id="PS51257">
    <property type="entry name" value="PROKAR_LIPOPROTEIN"/>
    <property type="match status" value="1"/>
</dbReference>
<evidence type="ECO:0008006" key="3">
    <source>
        <dbReference type="Google" id="ProtNLM"/>
    </source>
</evidence>